<dbReference type="InterPro" id="IPR056805">
    <property type="entry name" value="ACT_ACR9/10_C"/>
</dbReference>
<accession>A0A8T2SUJ9</accession>
<dbReference type="AlphaFoldDB" id="A0A8T2SUJ9"/>
<gene>
    <name evidence="4" type="ORF">KP509_17G043500</name>
</gene>
<evidence type="ECO:0000313" key="5">
    <source>
        <dbReference type="Proteomes" id="UP000825935"/>
    </source>
</evidence>
<dbReference type="OMA" id="PEYGHLQ"/>
<dbReference type="Pfam" id="PF24914">
    <property type="entry name" value="ACR10_N"/>
    <property type="match status" value="1"/>
</dbReference>
<feature type="domain" description="ACT" evidence="2">
    <location>
        <begin position="14"/>
        <end position="89"/>
    </location>
</feature>
<dbReference type="OrthoDB" id="2019824at2759"/>
<keyword evidence="1" id="KW-0677">Repeat</keyword>
<protein>
    <submittedName>
        <fullName evidence="4">Uncharacterized protein</fullName>
    </submittedName>
</protein>
<proteinExistence type="predicted"/>
<dbReference type="PANTHER" id="PTHR31096:SF65">
    <property type="entry name" value="ACT DOMAIN-CONTAINING PROTEIN ACR9"/>
    <property type="match status" value="1"/>
</dbReference>
<dbReference type="InterPro" id="IPR045865">
    <property type="entry name" value="ACT-like_dom_sf"/>
</dbReference>
<organism evidence="4 5">
    <name type="scientific">Ceratopteris richardii</name>
    <name type="common">Triangle waterfern</name>
    <dbReference type="NCBI Taxonomy" id="49495"/>
    <lineage>
        <taxon>Eukaryota</taxon>
        <taxon>Viridiplantae</taxon>
        <taxon>Streptophyta</taxon>
        <taxon>Embryophyta</taxon>
        <taxon>Tracheophyta</taxon>
        <taxon>Polypodiopsida</taxon>
        <taxon>Polypodiidae</taxon>
        <taxon>Polypodiales</taxon>
        <taxon>Pteridineae</taxon>
        <taxon>Pteridaceae</taxon>
        <taxon>Parkerioideae</taxon>
        <taxon>Ceratopteris</taxon>
    </lineage>
</organism>
<dbReference type="Pfam" id="PF24931">
    <property type="entry name" value="ACT_ACR9_3rd"/>
    <property type="match status" value="1"/>
</dbReference>
<evidence type="ECO:0000259" key="2">
    <source>
        <dbReference type="Pfam" id="PF24914"/>
    </source>
</evidence>
<evidence type="ECO:0000313" key="4">
    <source>
        <dbReference type="EMBL" id="KAH7373191.1"/>
    </source>
</evidence>
<evidence type="ECO:0000256" key="1">
    <source>
        <dbReference type="ARBA" id="ARBA00022737"/>
    </source>
</evidence>
<evidence type="ECO:0000259" key="3">
    <source>
        <dbReference type="Pfam" id="PF24926"/>
    </source>
</evidence>
<reference evidence="4" key="1">
    <citation type="submission" date="2021-08" db="EMBL/GenBank/DDBJ databases">
        <title>WGS assembly of Ceratopteris richardii.</title>
        <authorList>
            <person name="Marchant D.B."/>
            <person name="Chen G."/>
            <person name="Jenkins J."/>
            <person name="Shu S."/>
            <person name="Leebens-Mack J."/>
            <person name="Grimwood J."/>
            <person name="Schmutz J."/>
            <person name="Soltis P."/>
            <person name="Soltis D."/>
            <person name="Chen Z.-H."/>
        </authorList>
    </citation>
    <scope>NUCLEOTIDE SEQUENCE</scope>
    <source>
        <strain evidence="4">Whitten #5841</strain>
        <tissue evidence="4">Leaf</tissue>
    </source>
</reference>
<comment type="caution">
    <text evidence="4">The sequence shown here is derived from an EMBL/GenBank/DDBJ whole genome shotgun (WGS) entry which is preliminary data.</text>
</comment>
<name>A0A8T2SUJ9_CERRI</name>
<feature type="domain" description="ACT" evidence="3">
    <location>
        <begin position="324"/>
        <end position="406"/>
    </location>
</feature>
<dbReference type="PANTHER" id="PTHR31096">
    <property type="entry name" value="ACT DOMAIN-CONTAINING PROTEIN ACR4-RELATED"/>
    <property type="match status" value="1"/>
</dbReference>
<dbReference type="SUPFAM" id="SSF55021">
    <property type="entry name" value="ACT-like"/>
    <property type="match status" value="1"/>
</dbReference>
<dbReference type="InterPro" id="IPR056816">
    <property type="entry name" value="ACR2/9/10_N"/>
</dbReference>
<sequence length="406" mass="45278">MGFPSDDIVTIKLGQHGDPTLISVNCPDKLGLGADIARIILEFGLIIVRADLSTDGKWCFGLFWVHPAEGISKNIRWAPLKKLLVRACPPTRPHLLLPQFQIPKPTQSYLLRTLSMDNVGLLNEITLVLWELEFRVHKMIASVTPDGKAVTMFCLTDSRELLHEKRRQDDLCIRLKSILGEQTSDCVVTPAGTEWGELDCTTFLSAASTSLMDVCSHDAQGVGKLRIDVDNSLSPGHTLLQICCKGRRGLMYDCMRTLKDFQIQIAYGRSATNGKGDGEIDLFILHGDGKKLVDPVKLKNLCSRLEDEILQPVRIAIMDRGPDIELIVAASIGVCGQGRPRALHDITCILKALGICIFKADAGFYLIEDRRWEVYRFLFMEKPDVDLSSRQTQAQIAEKLRRKLLG</sequence>
<dbReference type="InterPro" id="IPR040217">
    <property type="entry name" value="ACR1-12"/>
</dbReference>
<dbReference type="Proteomes" id="UP000825935">
    <property type="component" value="Chromosome 17"/>
</dbReference>
<dbReference type="Pfam" id="PF24926">
    <property type="entry name" value="ACT_ACR9_C"/>
    <property type="match status" value="1"/>
</dbReference>
<dbReference type="EMBL" id="CM035422">
    <property type="protein sequence ID" value="KAH7373191.1"/>
    <property type="molecule type" value="Genomic_DNA"/>
</dbReference>
<keyword evidence="5" id="KW-1185">Reference proteome</keyword>